<proteinExistence type="predicted"/>
<protein>
    <recommendedName>
        <fullName evidence="5">Tle cognate immunity protein 4 C-terminal domain-containing protein</fullName>
    </recommendedName>
</protein>
<feature type="domain" description="Tle cognate immunity protein 4 C-terminal" evidence="1">
    <location>
        <begin position="183"/>
        <end position="340"/>
    </location>
</feature>
<dbReference type="AlphaFoldDB" id="A0A556SQ97"/>
<evidence type="ECO:0000313" key="3">
    <source>
        <dbReference type="EMBL" id="TSK03313.1"/>
    </source>
</evidence>
<evidence type="ECO:0008006" key="5">
    <source>
        <dbReference type="Google" id="ProtNLM"/>
    </source>
</evidence>
<evidence type="ECO:0000313" key="4">
    <source>
        <dbReference type="Proteomes" id="UP000319483"/>
    </source>
</evidence>
<organism evidence="3 4">
    <name type="scientific">Gilliamella apicola</name>
    <dbReference type="NCBI Taxonomy" id="1196095"/>
    <lineage>
        <taxon>Bacteria</taxon>
        <taxon>Pseudomonadati</taxon>
        <taxon>Pseudomonadota</taxon>
        <taxon>Gammaproteobacteria</taxon>
        <taxon>Orbales</taxon>
        <taxon>Orbaceae</taxon>
        <taxon>Gilliamella</taxon>
    </lineage>
</organism>
<evidence type="ECO:0000259" key="2">
    <source>
        <dbReference type="Pfam" id="PF18443"/>
    </source>
</evidence>
<dbReference type="RefSeq" id="WP_144091868.1">
    <property type="nucleotide sequence ID" value="NZ_VMHM01000007.1"/>
</dbReference>
<comment type="caution">
    <text evidence="3">The sequence shown here is derived from an EMBL/GenBank/DDBJ whole genome shotgun (WGS) entry which is preliminary data.</text>
</comment>
<dbReference type="InterPro" id="IPR041290">
    <property type="entry name" value="Tli4_C"/>
</dbReference>
<name>A0A556SQ97_9GAMM</name>
<dbReference type="EMBL" id="VMHM01000007">
    <property type="protein sequence ID" value="TSK03313.1"/>
    <property type="molecule type" value="Genomic_DNA"/>
</dbReference>
<dbReference type="Pfam" id="PF18443">
    <property type="entry name" value="Tli4_N"/>
    <property type="match status" value="1"/>
</dbReference>
<evidence type="ECO:0000259" key="1">
    <source>
        <dbReference type="Pfam" id="PF18426"/>
    </source>
</evidence>
<gene>
    <name evidence="3" type="ORF">FPQ15_06530</name>
</gene>
<dbReference type="Pfam" id="PF18426">
    <property type="entry name" value="Tli4_C"/>
    <property type="match status" value="1"/>
</dbReference>
<sequence>MVTLSTEQQQQVDQLLKNTATRCLGVYLIDLPKQFSVFPTTEFYYDQIHKVTIKTQRQYLPPFKQMIARREQELKNTQPIDPIDGNFLKAIHPLPNTDTDKIQGIIFERMQSEGVPDVARVLEGYRWQDEVTLKIEMNAHNGSDSRYDQDRNTNPNIYNNNVPEKLAQMYKLFDHIQVRDDFTIPSEPGFCFTNGFMRNGVEEYKDISFTYRYEGKEDFYISLQSSDFSEDLSLLESPEEYDPDGEGYTVYKGTRESNHLVMEEWIRKGDFFYNNDYSWRNDEGYIFKLGINLFNASYKKPQLWVQMNYIIPKNDNVPTYSEEQLMSIWREITNSIRIRESSFANE</sequence>
<dbReference type="Proteomes" id="UP000319483">
    <property type="component" value="Unassembled WGS sequence"/>
</dbReference>
<dbReference type="InterPro" id="IPR040761">
    <property type="entry name" value="Tli4_N"/>
</dbReference>
<accession>A0A556SQ97</accession>
<feature type="domain" description="Tle cognate immunity protein 4 N-terminal" evidence="2">
    <location>
        <begin position="21"/>
        <end position="179"/>
    </location>
</feature>
<reference evidence="3 4" key="1">
    <citation type="submission" date="2019-07" db="EMBL/GenBank/DDBJ databases">
        <title>Gilliamella genomes.</title>
        <authorList>
            <person name="Zheng H."/>
        </authorList>
    </citation>
    <scope>NUCLEOTIDE SEQUENCE [LARGE SCALE GENOMIC DNA]</scope>
    <source>
        <strain evidence="3 4">W8127</strain>
    </source>
</reference>